<evidence type="ECO:0000259" key="4">
    <source>
        <dbReference type="Pfam" id="PF03358"/>
    </source>
</evidence>
<dbReference type="InterPro" id="IPR005025">
    <property type="entry name" value="FMN_Rdtase-like_dom"/>
</dbReference>
<dbReference type="GO" id="GO:0016491">
    <property type="term" value="F:oxidoreductase activity"/>
    <property type="evidence" value="ECO:0007669"/>
    <property type="project" value="UniProtKB-KW"/>
</dbReference>
<dbReference type="Proteomes" id="UP000031419">
    <property type="component" value="Unassembled WGS sequence"/>
</dbReference>
<gene>
    <name evidence="5" type="ORF">GU90_14170</name>
</gene>
<accession>A0A073AXH3</accession>
<comment type="caution">
    <text evidence="5">The sequence shown here is derived from an EMBL/GenBank/DDBJ whole genome shotgun (WGS) entry which is preliminary data.</text>
</comment>
<dbReference type="Gene3D" id="3.40.50.360">
    <property type="match status" value="1"/>
</dbReference>
<evidence type="ECO:0000256" key="3">
    <source>
        <dbReference type="ARBA" id="ARBA00023002"/>
    </source>
</evidence>
<dbReference type="PANTHER" id="PTHR43408">
    <property type="entry name" value="FMN REDUCTASE (NADPH)"/>
    <property type="match status" value="1"/>
</dbReference>
<reference evidence="5 6" key="1">
    <citation type="submission" date="2014-06" db="EMBL/GenBank/DDBJ databases">
        <title>Saccharopolyspora rectivirgula DSM-43113 Genome sequencing.</title>
        <authorList>
            <person name="Barrera C."/>
            <person name="Millon L."/>
            <person name="Rognon B."/>
            <person name="Zaugg C."/>
            <person name="Monod M."/>
        </authorList>
    </citation>
    <scope>NUCLEOTIDE SEQUENCE [LARGE SCALE GENOMIC DNA]</scope>
    <source>
        <strain evidence="5 6">DSM 43113</strain>
    </source>
</reference>
<name>A0A073AXH3_9PSEU</name>
<dbReference type="AlphaFoldDB" id="A0A073AXH3"/>
<evidence type="ECO:0000256" key="1">
    <source>
        <dbReference type="ARBA" id="ARBA00022630"/>
    </source>
</evidence>
<dbReference type="InterPro" id="IPR023932">
    <property type="entry name" value="CE1759_FMN_reduct"/>
</dbReference>
<feature type="domain" description="NADPH-dependent FMN reductase-like" evidence="4">
    <location>
        <begin position="5"/>
        <end position="155"/>
    </location>
</feature>
<keyword evidence="3" id="KW-0560">Oxidoreductase</keyword>
<keyword evidence="6" id="KW-1185">Reference proteome</keyword>
<dbReference type="EMBL" id="JNVU01000035">
    <property type="protein sequence ID" value="KEI43757.1"/>
    <property type="molecule type" value="Genomic_DNA"/>
</dbReference>
<dbReference type="InterPro" id="IPR051814">
    <property type="entry name" value="NAD(P)H-dep_FMN_reductase"/>
</dbReference>
<dbReference type="PANTHER" id="PTHR43408:SF2">
    <property type="entry name" value="FMN REDUCTASE (NADPH)"/>
    <property type="match status" value="1"/>
</dbReference>
<proteinExistence type="predicted"/>
<dbReference type="NCBIfam" id="TIGR04037">
    <property type="entry name" value="LLM_duo_CE1759"/>
    <property type="match status" value="1"/>
</dbReference>
<dbReference type="InterPro" id="IPR029039">
    <property type="entry name" value="Flavoprotein-like_sf"/>
</dbReference>
<dbReference type="RefSeq" id="WP_029722174.1">
    <property type="nucleotide sequence ID" value="NZ_JAJUIW010000036.1"/>
</dbReference>
<protein>
    <submittedName>
        <fullName evidence="5">NADPH-dependent FMN reductase</fullName>
    </submittedName>
</protein>
<evidence type="ECO:0000313" key="6">
    <source>
        <dbReference type="Proteomes" id="UP000031419"/>
    </source>
</evidence>
<dbReference type="eggNOG" id="COG0431">
    <property type="taxonomic scope" value="Bacteria"/>
</dbReference>
<dbReference type="OrthoDB" id="1643408at2"/>
<keyword evidence="2" id="KW-0288">FMN</keyword>
<organism evidence="5 6">
    <name type="scientific">Saccharopolyspora rectivirgula</name>
    <dbReference type="NCBI Taxonomy" id="28042"/>
    <lineage>
        <taxon>Bacteria</taxon>
        <taxon>Bacillati</taxon>
        <taxon>Actinomycetota</taxon>
        <taxon>Actinomycetes</taxon>
        <taxon>Pseudonocardiales</taxon>
        <taxon>Pseudonocardiaceae</taxon>
        <taxon>Saccharopolyspora</taxon>
    </lineage>
</organism>
<keyword evidence="1" id="KW-0285">Flavoprotein</keyword>
<dbReference type="SUPFAM" id="SSF52218">
    <property type="entry name" value="Flavoproteins"/>
    <property type="match status" value="1"/>
</dbReference>
<sequence>MRTRRLVVVSAGLGEPSSSRMLADRLTDATEQALRKLDVEVESSVVELREHAHDVLNAMLTGVPTGNAEEVLGEVARADGLIAVSPVFNASCSGLFKTFFDVLDKDSLTGTPVLLGATGGTPRHSLVLEHALRPMFTYLRAVVVPTAVYAASEDWGAGGTGQDLSQRVDRAAAELADLVAARRAKTTADPFENPVPFEQLMRDVTDF</sequence>
<dbReference type="STRING" id="28042.GU90_14170"/>
<dbReference type="Pfam" id="PF03358">
    <property type="entry name" value="FMN_red"/>
    <property type="match status" value="1"/>
</dbReference>
<evidence type="ECO:0000256" key="2">
    <source>
        <dbReference type="ARBA" id="ARBA00022643"/>
    </source>
</evidence>
<evidence type="ECO:0000313" key="5">
    <source>
        <dbReference type="EMBL" id="KEI43757.1"/>
    </source>
</evidence>